<dbReference type="AlphaFoldDB" id="C6XJ65"/>
<evidence type="ECO:0000256" key="2">
    <source>
        <dbReference type="ARBA" id="ARBA00008872"/>
    </source>
</evidence>
<dbReference type="RefSeq" id="WP_015827310.1">
    <property type="nucleotide sequence ID" value="NC_012982.1"/>
</dbReference>
<keyword evidence="11" id="KW-1185">Reference proteome</keyword>
<evidence type="ECO:0000313" key="11">
    <source>
        <dbReference type="Proteomes" id="UP000002745"/>
    </source>
</evidence>
<protein>
    <recommendedName>
        <fullName evidence="6">ornithine decarboxylase</fullName>
        <ecNumber evidence="6">4.1.1.17</ecNumber>
    </recommendedName>
</protein>
<evidence type="ECO:0000256" key="8">
    <source>
        <dbReference type="PIRSR" id="PIRSR600183-50"/>
    </source>
</evidence>
<dbReference type="PRINTS" id="PR01179">
    <property type="entry name" value="ODADCRBXLASE"/>
</dbReference>
<dbReference type="CDD" id="cd00622">
    <property type="entry name" value="PLPDE_III_ODC"/>
    <property type="match status" value="1"/>
</dbReference>
<dbReference type="PANTHER" id="PTHR11482">
    <property type="entry name" value="ARGININE/DIAMINOPIMELATE/ORNITHINE DECARBOXYLASE"/>
    <property type="match status" value="1"/>
</dbReference>
<comment type="cofactor">
    <cofactor evidence="1 8">
        <name>pyridoxal 5'-phosphate</name>
        <dbReference type="ChEBI" id="CHEBI:597326"/>
    </cofactor>
</comment>
<dbReference type="GO" id="GO:0033387">
    <property type="term" value="P:putrescine biosynthetic process from arginine, via ornithine"/>
    <property type="evidence" value="ECO:0007669"/>
    <property type="project" value="TreeGrafter"/>
</dbReference>
<evidence type="ECO:0000256" key="1">
    <source>
        <dbReference type="ARBA" id="ARBA00001933"/>
    </source>
</evidence>
<dbReference type="eggNOG" id="COG0019">
    <property type="taxonomic scope" value="Bacteria"/>
</dbReference>
<dbReference type="STRING" id="582402.Hbal_1471"/>
<dbReference type="OrthoDB" id="9802241at2"/>
<dbReference type="InterPro" id="IPR022644">
    <property type="entry name" value="De-COase2_N"/>
</dbReference>
<feature type="active site" description="Proton donor" evidence="8">
    <location>
        <position position="363"/>
    </location>
</feature>
<dbReference type="InterPro" id="IPR022657">
    <property type="entry name" value="De-COase2_CS"/>
</dbReference>
<dbReference type="PROSITE" id="PS00879">
    <property type="entry name" value="ODR_DC_2_2"/>
    <property type="match status" value="1"/>
</dbReference>
<dbReference type="Gene3D" id="3.20.20.10">
    <property type="entry name" value="Alanine racemase"/>
    <property type="match status" value="1"/>
</dbReference>
<dbReference type="Gene3D" id="2.40.37.10">
    <property type="entry name" value="Lyase, Ornithine Decarboxylase, Chain A, domain 1"/>
    <property type="match status" value="1"/>
</dbReference>
<evidence type="ECO:0000256" key="7">
    <source>
        <dbReference type="ARBA" id="ARBA00049127"/>
    </source>
</evidence>
<dbReference type="InterPro" id="IPR002433">
    <property type="entry name" value="Orn_de-COase"/>
</dbReference>
<dbReference type="PROSITE" id="PS00878">
    <property type="entry name" value="ODR_DC_2_1"/>
    <property type="match status" value="1"/>
</dbReference>
<keyword evidence="3 8" id="KW-0663">Pyridoxal phosphate</keyword>
<evidence type="ECO:0000256" key="4">
    <source>
        <dbReference type="ARBA" id="ARBA00023239"/>
    </source>
</evidence>
<accession>C6XJ65</accession>
<dbReference type="InterPro" id="IPR022653">
    <property type="entry name" value="De-COase2_pyr-phos_BS"/>
</dbReference>
<dbReference type="SUPFAM" id="SSF50621">
    <property type="entry name" value="Alanine racemase C-terminal domain-like"/>
    <property type="match status" value="1"/>
</dbReference>
<comment type="similarity">
    <text evidence="2">Belongs to the Orn/Lys/Arg decarboxylase class-II family.</text>
</comment>
<evidence type="ECO:0000256" key="5">
    <source>
        <dbReference type="ARBA" id="ARBA00034115"/>
    </source>
</evidence>
<dbReference type="KEGG" id="hba:Hbal_1471"/>
<keyword evidence="4" id="KW-0456">Lyase</keyword>
<dbReference type="FunFam" id="3.20.20.10:FF:000008">
    <property type="entry name" value="Ornithine decarboxylase"/>
    <property type="match status" value="1"/>
</dbReference>
<organism evidence="10 11">
    <name type="scientific">Hirschia baltica (strain ATCC 49814 / DSM 5838 / IFAM 1418)</name>
    <dbReference type="NCBI Taxonomy" id="582402"/>
    <lineage>
        <taxon>Bacteria</taxon>
        <taxon>Pseudomonadati</taxon>
        <taxon>Pseudomonadota</taxon>
        <taxon>Alphaproteobacteria</taxon>
        <taxon>Hyphomonadales</taxon>
        <taxon>Hyphomonadaceae</taxon>
        <taxon>Hirschia</taxon>
    </lineage>
</organism>
<dbReference type="Pfam" id="PF02784">
    <property type="entry name" value="Orn_Arg_deC_N"/>
    <property type="match status" value="1"/>
</dbReference>
<name>C6XJ65_HIRBI</name>
<reference evidence="11" key="1">
    <citation type="journal article" date="2011" name="J. Bacteriol.">
        <title>Genome sequences of eight morphologically diverse alphaproteobacteria.</title>
        <authorList>
            <consortium name="US DOE Joint Genome Institute"/>
            <person name="Brown P.J."/>
            <person name="Kysela D.T."/>
            <person name="Buechlein A."/>
            <person name="Hemmerich C."/>
            <person name="Brun Y.V."/>
        </authorList>
    </citation>
    <scope>NUCLEOTIDE SEQUENCE [LARGE SCALE GENOMIC DNA]</scope>
    <source>
        <strain evidence="11">ATCC 49814 / DSM 5838 / IFAM 1418</strain>
    </source>
</reference>
<evidence type="ECO:0000313" key="10">
    <source>
        <dbReference type="EMBL" id="ACT59160.1"/>
    </source>
</evidence>
<dbReference type="EMBL" id="CP001678">
    <property type="protein sequence ID" value="ACT59160.1"/>
    <property type="molecule type" value="Genomic_DNA"/>
</dbReference>
<evidence type="ECO:0000259" key="9">
    <source>
        <dbReference type="Pfam" id="PF02784"/>
    </source>
</evidence>
<evidence type="ECO:0000256" key="3">
    <source>
        <dbReference type="ARBA" id="ARBA00022898"/>
    </source>
</evidence>
<dbReference type="EC" id="4.1.1.17" evidence="6"/>
<feature type="modified residue" description="N6-(pyridoxal phosphate)lysine" evidence="8">
    <location>
        <position position="89"/>
    </location>
</feature>
<dbReference type="InterPro" id="IPR009006">
    <property type="entry name" value="Ala_racemase/Decarboxylase_C"/>
</dbReference>
<comment type="pathway">
    <text evidence="5">Amine and polyamine biosynthesis; putrescine biosynthesis via L-ornithine pathway; putrescine from L-ornithine: step 1/1.</text>
</comment>
<dbReference type="InterPro" id="IPR029066">
    <property type="entry name" value="PLP-binding_barrel"/>
</dbReference>
<proteinExistence type="inferred from homology"/>
<dbReference type="GO" id="GO:0004586">
    <property type="term" value="F:ornithine decarboxylase activity"/>
    <property type="evidence" value="ECO:0007669"/>
    <property type="project" value="UniProtKB-EC"/>
</dbReference>
<gene>
    <name evidence="10" type="ordered locus">Hbal_1471</name>
</gene>
<sequence>MPVPQTVSKPSDTPDKSFIDAKTVFKQTGTNPALGHGTIQTSTSRALQNFIAAYDGPTPHLVVELDVVERNYKALKTALPRANHHYAIKANPHPDLLKRLNKLGCYFECASIQEIDMCLAAGAQAKDILYGNPLKKASEIKAAYQRGVEQYVFDAALELDKIITHAPGSKVICRITTDGSGAVSPLSIKFGCPPEKALDWLLKANSSGLIAHGISFHTGSQQLNPASWNAPIRAAAEVFEALRKQGVDTMKVLDVGGGFPTNYRKTVPPITTFCDAIAHYVAKYFKTNAPLIYTEPGRYLPADAGFILAEVVLVAPSHTNPDIRWVYLDIGRYGGLVETQIDYPVYTHHEGEVGPVIMAGQTCDSNDVIYAEEFRYHLPKALTPGDRVILAHTGVYTTTYSTTLNGFPNLTSQCI</sequence>
<dbReference type="HOGENOM" id="CLU_026444_1_3_5"/>
<dbReference type="PANTHER" id="PTHR11482:SF6">
    <property type="entry name" value="ORNITHINE DECARBOXYLASE 1-RELATED"/>
    <property type="match status" value="1"/>
</dbReference>
<dbReference type="Proteomes" id="UP000002745">
    <property type="component" value="Chromosome"/>
</dbReference>
<dbReference type="PRINTS" id="PR01182">
    <property type="entry name" value="ORNDCRBXLASE"/>
</dbReference>
<evidence type="ECO:0000256" key="6">
    <source>
        <dbReference type="ARBA" id="ARBA00034138"/>
    </source>
</evidence>
<feature type="domain" description="Orn/DAP/Arg decarboxylase 2 N-terminal" evidence="9">
    <location>
        <begin position="66"/>
        <end position="300"/>
    </location>
</feature>
<comment type="catalytic activity">
    <reaction evidence="7">
        <text>L-ornithine + H(+) = putrescine + CO2</text>
        <dbReference type="Rhea" id="RHEA:22964"/>
        <dbReference type="ChEBI" id="CHEBI:15378"/>
        <dbReference type="ChEBI" id="CHEBI:16526"/>
        <dbReference type="ChEBI" id="CHEBI:46911"/>
        <dbReference type="ChEBI" id="CHEBI:326268"/>
        <dbReference type="EC" id="4.1.1.17"/>
    </reaction>
</comment>
<dbReference type="SUPFAM" id="SSF51419">
    <property type="entry name" value="PLP-binding barrel"/>
    <property type="match status" value="1"/>
</dbReference>
<dbReference type="GO" id="GO:0005737">
    <property type="term" value="C:cytoplasm"/>
    <property type="evidence" value="ECO:0007669"/>
    <property type="project" value="TreeGrafter"/>
</dbReference>
<dbReference type="InterPro" id="IPR000183">
    <property type="entry name" value="Orn/DAP/Arg_de-COase"/>
</dbReference>